<evidence type="ECO:0000313" key="2">
    <source>
        <dbReference type="Proteomes" id="UP000324222"/>
    </source>
</evidence>
<dbReference type="AlphaFoldDB" id="A0A5B7HAG8"/>
<protein>
    <submittedName>
        <fullName evidence="1">Uncharacterized protein</fullName>
    </submittedName>
</protein>
<comment type="caution">
    <text evidence="1">The sequence shown here is derived from an EMBL/GenBank/DDBJ whole genome shotgun (WGS) entry which is preliminary data.</text>
</comment>
<name>A0A5B7HAG8_PORTR</name>
<organism evidence="1 2">
    <name type="scientific">Portunus trituberculatus</name>
    <name type="common">Swimming crab</name>
    <name type="synonym">Neptunus trituberculatus</name>
    <dbReference type="NCBI Taxonomy" id="210409"/>
    <lineage>
        <taxon>Eukaryota</taxon>
        <taxon>Metazoa</taxon>
        <taxon>Ecdysozoa</taxon>
        <taxon>Arthropoda</taxon>
        <taxon>Crustacea</taxon>
        <taxon>Multicrustacea</taxon>
        <taxon>Malacostraca</taxon>
        <taxon>Eumalacostraca</taxon>
        <taxon>Eucarida</taxon>
        <taxon>Decapoda</taxon>
        <taxon>Pleocyemata</taxon>
        <taxon>Brachyura</taxon>
        <taxon>Eubrachyura</taxon>
        <taxon>Portunoidea</taxon>
        <taxon>Portunidae</taxon>
        <taxon>Portuninae</taxon>
        <taxon>Portunus</taxon>
    </lineage>
</organism>
<gene>
    <name evidence="1" type="ORF">E2C01_062263</name>
</gene>
<dbReference type="Proteomes" id="UP000324222">
    <property type="component" value="Unassembled WGS sequence"/>
</dbReference>
<reference evidence="1 2" key="1">
    <citation type="submission" date="2019-05" db="EMBL/GenBank/DDBJ databases">
        <title>Another draft genome of Portunus trituberculatus and its Hox gene families provides insights of decapod evolution.</title>
        <authorList>
            <person name="Jeong J.-H."/>
            <person name="Song I."/>
            <person name="Kim S."/>
            <person name="Choi T."/>
            <person name="Kim D."/>
            <person name="Ryu S."/>
            <person name="Kim W."/>
        </authorList>
    </citation>
    <scope>NUCLEOTIDE SEQUENCE [LARGE SCALE GENOMIC DNA]</scope>
    <source>
        <tissue evidence="1">Muscle</tissue>
    </source>
</reference>
<sequence length="102" mass="11082">MHRVLEGQGLKVLKGQLNSIRAREAPPNNTVKEATMYNGVTATSLDMEFGHSEMAVTLTPLKPYSYFSIGCPTGASLADIPAEVMVTVPFIKGKECILLKEK</sequence>
<proteinExistence type="predicted"/>
<keyword evidence="2" id="KW-1185">Reference proteome</keyword>
<accession>A0A5B7HAG8</accession>
<evidence type="ECO:0000313" key="1">
    <source>
        <dbReference type="EMBL" id="MPC68072.1"/>
    </source>
</evidence>
<dbReference type="EMBL" id="VSRR010027238">
    <property type="protein sequence ID" value="MPC68072.1"/>
    <property type="molecule type" value="Genomic_DNA"/>
</dbReference>